<evidence type="ECO:0000313" key="1">
    <source>
        <dbReference type="EMBL" id="RVW74815.1"/>
    </source>
</evidence>
<dbReference type="Proteomes" id="UP000288805">
    <property type="component" value="Unassembled WGS sequence"/>
</dbReference>
<protein>
    <submittedName>
        <fullName evidence="1">Uncharacterized protein</fullName>
    </submittedName>
</protein>
<gene>
    <name evidence="1" type="ORF">CK203_053817</name>
</gene>
<name>A0A438GRJ5_VITVI</name>
<sequence>MELSQNCCENDDFLGIAICSAYAPLDECENDFAHTSEDESDDLVEAESSISTEIGSSRWGCNYGDACFPNRYGFSKSSFKPLKWQNRWQKLTKYWQLKVIPGARNFHGIASKPSHNIRTLRNLKVLANHPLRKSPQRLFGY</sequence>
<organism evidence="1 2">
    <name type="scientific">Vitis vinifera</name>
    <name type="common">Grape</name>
    <dbReference type="NCBI Taxonomy" id="29760"/>
    <lineage>
        <taxon>Eukaryota</taxon>
        <taxon>Viridiplantae</taxon>
        <taxon>Streptophyta</taxon>
        <taxon>Embryophyta</taxon>
        <taxon>Tracheophyta</taxon>
        <taxon>Spermatophyta</taxon>
        <taxon>Magnoliopsida</taxon>
        <taxon>eudicotyledons</taxon>
        <taxon>Gunneridae</taxon>
        <taxon>Pentapetalae</taxon>
        <taxon>rosids</taxon>
        <taxon>Vitales</taxon>
        <taxon>Vitaceae</taxon>
        <taxon>Viteae</taxon>
        <taxon>Vitis</taxon>
    </lineage>
</organism>
<evidence type="ECO:0000313" key="2">
    <source>
        <dbReference type="Proteomes" id="UP000288805"/>
    </source>
</evidence>
<accession>A0A438GRJ5</accession>
<proteinExistence type="predicted"/>
<reference evidence="1 2" key="1">
    <citation type="journal article" date="2018" name="PLoS Genet.">
        <title>Population sequencing reveals clonal diversity and ancestral inbreeding in the grapevine cultivar Chardonnay.</title>
        <authorList>
            <person name="Roach M.J."/>
            <person name="Johnson D.L."/>
            <person name="Bohlmann J."/>
            <person name="van Vuuren H.J."/>
            <person name="Jones S.J."/>
            <person name="Pretorius I.S."/>
            <person name="Schmidt S.A."/>
            <person name="Borneman A.R."/>
        </authorList>
    </citation>
    <scope>NUCLEOTIDE SEQUENCE [LARGE SCALE GENOMIC DNA]</scope>
    <source>
        <strain evidence="2">cv. Chardonnay</strain>
        <tissue evidence="1">Leaf</tissue>
    </source>
</reference>
<dbReference type="EMBL" id="QGNW01000362">
    <property type="protein sequence ID" value="RVW74815.1"/>
    <property type="molecule type" value="Genomic_DNA"/>
</dbReference>
<dbReference type="AlphaFoldDB" id="A0A438GRJ5"/>
<comment type="caution">
    <text evidence="1">The sequence shown here is derived from an EMBL/GenBank/DDBJ whole genome shotgun (WGS) entry which is preliminary data.</text>
</comment>